<proteinExistence type="predicted"/>
<name>A0AA96GDR3_9BACT</name>
<evidence type="ECO:0000256" key="2">
    <source>
        <dbReference type="ARBA" id="ARBA00022840"/>
    </source>
</evidence>
<dbReference type="Gene3D" id="3.40.50.300">
    <property type="entry name" value="P-loop containing nucleotide triphosphate hydrolases"/>
    <property type="match status" value="1"/>
</dbReference>
<dbReference type="EMBL" id="CP116968">
    <property type="protein sequence ID" value="WNM60264.1"/>
    <property type="molecule type" value="Genomic_DNA"/>
</dbReference>
<dbReference type="Proteomes" id="UP001302494">
    <property type="component" value="Chromosome"/>
</dbReference>
<keyword evidence="2" id="KW-0067">ATP-binding</keyword>
<dbReference type="RefSeq" id="WP_312740773.1">
    <property type="nucleotide sequence ID" value="NZ_CP116968.1"/>
</dbReference>
<sequence>MSKIYDALQIAYGEKLATGNETKKEPIEVPSVSIPSPSLLQVRNTTSCPRLYNESELMVMAQNIAALLPSPDKNVIQFIGSRRGEGTSTLVREFALVSSQHSNKPVLLVEADLMQPCQYQAFGIEAKTPLDHVLKDGKALEGVVSQVEQSNLFLATLSSKVQSALTTRTFYNPTDMWKIVREQFSLILIDSSPANVTADSLALCETVDGIVLVVEAERTRSAVAKKVRDQILMQEGNLLGMVFTKRHLYIPESLYKFI</sequence>
<dbReference type="PANTHER" id="PTHR32309:SF13">
    <property type="entry name" value="FERRIC ENTEROBACTIN TRANSPORT PROTEIN FEPE"/>
    <property type="match status" value="1"/>
</dbReference>
<dbReference type="CDD" id="cd05387">
    <property type="entry name" value="BY-kinase"/>
    <property type="match status" value="1"/>
</dbReference>
<keyword evidence="4" id="KW-1185">Reference proteome</keyword>
<dbReference type="GO" id="GO:0004713">
    <property type="term" value="F:protein tyrosine kinase activity"/>
    <property type="evidence" value="ECO:0007669"/>
    <property type="project" value="TreeGrafter"/>
</dbReference>
<accession>A0AA96GDR3</accession>
<organism evidence="3 4">
    <name type="scientific">Candidatus Nitrospira neomarina</name>
    <dbReference type="NCBI Taxonomy" id="3020899"/>
    <lineage>
        <taxon>Bacteria</taxon>
        <taxon>Pseudomonadati</taxon>
        <taxon>Nitrospirota</taxon>
        <taxon>Nitrospiria</taxon>
        <taxon>Nitrospirales</taxon>
        <taxon>Nitrospiraceae</taxon>
        <taxon>Nitrospira</taxon>
    </lineage>
</organism>
<dbReference type="InterPro" id="IPR027417">
    <property type="entry name" value="P-loop_NTPase"/>
</dbReference>
<dbReference type="SUPFAM" id="SSF52540">
    <property type="entry name" value="P-loop containing nucleoside triphosphate hydrolases"/>
    <property type="match status" value="1"/>
</dbReference>
<evidence type="ECO:0000256" key="1">
    <source>
        <dbReference type="ARBA" id="ARBA00022741"/>
    </source>
</evidence>
<keyword evidence="3" id="KW-0808">Transferase</keyword>
<dbReference type="InterPro" id="IPR005702">
    <property type="entry name" value="Wzc-like_C"/>
</dbReference>
<dbReference type="InterPro" id="IPR050445">
    <property type="entry name" value="Bact_polysacc_biosynth/exp"/>
</dbReference>
<keyword evidence="1" id="KW-0547">Nucleotide-binding</keyword>
<evidence type="ECO:0000313" key="4">
    <source>
        <dbReference type="Proteomes" id="UP001302494"/>
    </source>
</evidence>
<evidence type="ECO:0000313" key="3">
    <source>
        <dbReference type="EMBL" id="WNM60264.1"/>
    </source>
</evidence>
<protein>
    <submittedName>
        <fullName evidence="3">CpsD/CapB family tyrosine-protein kinase</fullName>
    </submittedName>
</protein>
<dbReference type="AlphaFoldDB" id="A0AA96GDR3"/>
<keyword evidence="3" id="KW-0418">Kinase</keyword>
<gene>
    <name evidence="3" type="ORF">PQG83_10860</name>
</gene>
<dbReference type="PANTHER" id="PTHR32309">
    <property type="entry name" value="TYROSINE-PROTEIN KINASE"/>
    <property type="match status" value="1"/>
</dbReference>
<reference evidence="3 4" key="1">
    <citation type="submission" date="2023-01" db="EMBL/GenBank/DDBJ databases">
        <title>Cultivation and genomic characterization of new, ubiquitous marine nitrite-oxidizing bacteria from the Nitrospirales.</title>
        <authorList>
            <person name="Mueller A.J."/>
            <person name="Daebeler A."/>
            <person name="Herbold C.W."/>
            <person name="Kirkegaard R.H."/>
            <person name="Daims H."/>
        </authorList>
    </citation>
    <scope>NUCLEOTIDE SEQUENCE [LARGE SCALE GENOMIC DNA]</scope>
    <source>
        <strain evidence="3 4">DK</strain>
    </source>
</reference>
<dbReference type="GO" id="GO:0005886">
    <property type="term" value="C:plasma membrane"/>
    <property type="evidence" value="ECO:0007669"/>
    <property type="project" value="TreeGrafter"/>
</dbReference>
<dbReference type="KEGG" id="nneo:PQG83_10860"/>